<evidence type="ECO:0000313" key="6">
    <source>
        <dbReference type="Proteomes" id="UP000596117"/>
    </source>
</evidence>
<sequence>MPRRALEKGRILKVLLYGSYARSDWGHDPVGRYFSGFDLLVVAAHEDLATASSGSTRPTETMPGEGEIREVGERVQFDVTVRGREPEVTAIRPE</sequence>
<evidence type="ECO:0000313" key="1">
    <source>
        <dbReference type="EMBL" id="QAT15055.1"/>
    </source>
</evidence>
<evidence type="ECO:0000313" key="5">
    <source>
        <dbReference type="Proteomes" id="UP000287388"/>
    </source>
</evidence>
<dbReference type="Proteomes" id="UP000287388">
    <property type="component" value="Chromosome"/>
</dbReference>
<evidence type="ECO:0000313" key="3">
    <source>
        <dbReference type="EMBL" id="SPU45747.1"/>
    </source>
</evidence>
<dbReference type="EMBL" id="CP066026">
    <property type="protein sequence ID" value="QQB87564.1"/>
    <property type="molecule type" value="Genomic_DNA"/>
</dbReference>
<evidence type="ECO:0008006" key="7">
    <source>
        <dbReference type="Google" id="ProtNLM"/>
    </source>
</evidence>
<evidence type="ECO:0000313" key="2">
    <source>
        <dbReference type="EMBL" id="QQB87564.1"/>
    </source>
</evidence>
<reference evidence="2 6" key="3">
    <citation type="submission" date="2020-12" db="EMBL/GenBank/DDBJ databases">
        <title>FDA dAtabase for Regulatory Grade micrObial Sequences (FDA-ARGOS): Supporting development and validation of Infectious Disease Dx tests.</title>
        <authorList>
            <person name="Kerrigan L."/>
            <person name="Long C."/>
            <person name="Tallon L."/>
            <person name="Sadzewicz L."/>
            <person name="Zhao X."/>
            <person name="Boylan J."/>
            <person name="Ott S."/>
            <person name="Bowen H."/>
            <person name="Vavikolanu K."/>
            <person name="Mehta A."/>
            <person name="Aluvathingal J."/>
            <person name="Nadendla S."/>
            <person name="Yan Y."/>
            <person name="Sichtig H."/>
        </authorList>
    </citation>
    <scope>NUCLEOTIDE SEQUENCE [LARGE SCALE GENOMIC DNA]</scope>
    <source>
        <strain evidence="2 6">FDAARGOS_1026</strain>
    </source>
</reference>
<accession>A0A246KG15</accession>
<dbReference type="RefSeq" id="WP_040345403.1">
    <property type="nucleotide sequence ID" value="NZ_BJNC01000014.1"/>
</dbReference>
<protein>
    <recommendedName>
        <fullName evidence="7">Nucleotidyltransferase domain-containing protein</fullName>
    </recommendedName>
</protein>
<organism evidence="3 4">
    <name type="scientific">Brevundimonas diminuta</name>
    <name type="common">Pseudomonas diminuta</name>
    <dbReference type="NCBI Taxonomy" id="293"/>
    <lineage>
        <taxon>Bacteria</taxon>
        <taxon>Pseudomonadati</taxon>
        <taxon>Pseudomonadota</taxon>
        <taxon>Alphaproteobacteria</taxon>
        <taxon>Caulobacterales</taxon>
        <taxon>Caulobacteraceae</taxon>
        <taxon>Brevundimonas</taxon>
    </lineage>
</organism>
<proteinExistence type="predicted"/>
<dbReference type="KEGG" id="bdm:EQG53_12175"/>
<dbReference type="AlphaFoldDB" id="A0A246KG15"/>
<dbReference type="EMBL" id="CP035093">
    <property type="protein sequence ID" value="QAT15055.1"/>
    <property type="molecule type" value="Genomic_DNA"/>
</dbReference>
<reference evidence="3 4" key="1">
    <citation type="submission" date="2018-06" db="EMBL/GenBank/DDBJ databases">
        <authorList>
            <consortium name="Pathogen Informatics"/>
            <person name="Doyle S."/>
        </authorList>
    </citation>
    <scope>NUCLEOTIDE SEQUENCE [LARGE SCALE GENOMIC DNA]</scope>
    <source>
        <strain evidence="3 4">NCTC11165</strain>
    </source>
</reference>
<gene>
    <name evidence="1" type="ORF">EQG53_12175</name>
    <name evidence="2" type="ORF">I6H83_10275</name>
    <name evidence="3" type="ORF">NCTC11165_02066</name>
</gene>
<reference evidence="1 5" key="2">
    <citation type="submission" date="2019-01" db="EMBL/GenBank/DDBJ databases">
        <title>Brevundimonas diminuta Genome sequencing and assembly.</title>
        <authorList>
            <person name="Chen H."/>
        </authorList>
    </citation>
    <scope>NUCLEOTIDE SEQUENCE [LARGE SCALE GENOMIC DNA]</scope>
    <source>
        <strain evidence="1">ATCC</strain>
        <strain evidence="5">ATCC(B) 19146</strain>
    </source>
</reference>
<dbReference type="Proteomes" id="UP000250358">
    <property type="component" value="Unassembled WGS sequence"/>
</dbReference>
<evidence type="ECO:0000313" key="4">
    <source>
        <dbReference type="Proteomes" id="UP000250358"/>
    </source>
</evidence>
<name>A0A246KG15_BREDI</name>
<dbReference type="Proteomes" id="UP000596117">
    <property type="component" value="Chromosome"/>
</dbReference>
<keyword evidence="6" id="KW-1185">Reference proteome</keyword>
<dbReference type="EMBL" id="UAQM01000021">
    <property type="protein sequence ID" value="SPU45747.1"/>
    <property type="molecule type" value="Genomic_DNA"/>
</dbReference>